<sequence length="85" mass="9336">MKGLVDLLKDSKGDAVKESVEVNLEEFKSAISQVDSQMKNLPATAQMQHSKVRILLTVLTAWKSVRRIRKGLCGLQVKGAIVSTL</sequence>
<evidence type="ECO:0000313" key="2">
    <source>
        <dbReference type="Proteomes" id="UP001632038"/>
    </source>
</evidence>
<reference evidence="2" key="1">
    <citation type="journal article" date="2024" name="IScience">
        <title>Strigolactones Initiate the Formation of Haustorium-like Structures in Castilleja.</title>
        <authorList>
            <person name="Buerger M."/>
            <person name="Peterson D."/>
            <person name="Chory J."/>
        </authorList>
    </citation>
    <scope>NUCLEOTIDE SEQUENCE [LARGE SCALE GENOMIC DNA]</scope>
</reference>
<gene>
    <name evidence="1" type="ORF">CASFOL_031727</name>
</gene>
<accession>A0ABD3C6W5</accession>
<dbReference type="Proteomes" id="UP001632038">
    <property type="component" value="Unassembled WGS sequence"/>
</dbReference>
<comment type="caution">
    <text evidence="1">The sequence shown here is derived from an EMBL/GenBank/DDBJ whole genome shotgun (WGS) entry which is preliminary data.</text>
</comment>
<proteinExistence type="predicted"/>
<dbReference type="EMBL" id="JAVIJP010000053">
    <property type="protein sequence ID" value="KAL3625059.1"/>
    <property type="molecule type" value="Genomic_DNA"/>
</dbReference>
<keyword evidence="2" id="KW-1185">Reference proteome</keyword>
<organism evidence="1 2">
    <name type="scientific">Castilleja foliolosa</name>
    <dbReference type="NCBI Taxonomy" id="1961234"/>
    <lineage>
        <taxon>Eukaryota</taxon>
        <taxon>Viridiplantae</taxon>
        <taxon>Streptophyta</taxon>
        <taxon>Embryophyta</taxon>
        <taxon>Tracheophyta</taxon>
        <taxon>Spermatophyta</taxon>
        <taxon>Magnoliopsida</taxon>
        <taxon>eudicotyledons</taxon>
        <taxon>Gunneridae</taxon>
        <taxon>Pentapetalae</taxon>
        <taxon>asterids</taxon>
        <taxon>lamiids</taxon>
        <taxon>Lamiales</taxon>
        <taxon>Orobanchaceae</taxon>
        <taxon>Pedicularideae</taxon>
        <taxon>Castillejinae</taxon>
        <taxon>Castilleja</taxon>
    </lineage>
</organism>
<evidence type="ECO:0000313" key="1">
    <source>
        <dbReference type="EMBL" id="KAL3625059.1"/>
    </source>
</evidence>
<protein>
    <submittedName>
        <fullName evidence="1">Uncharacterized protein</fullName>
    </submittedName>
</protein>
<name>A0ABD3C6W5_9LAMI</name>
<dbReference type="AlphaFoldDB" id="A0ABD3C6W5"/>